<evidence type="ECO:0000259" key="2">
    <source>
        <dbReference type="PROSITE" id="PS50011"/>
    </source>
</evidence>
<dbReference type="STRING" id="3068.D8TLI0"/>
<gene>
    <name evidence="3" type="ORF">VOLCADRAFT_103380</name>
</gene>
<dbReference type="GO" id="GO:0005524">
    <property type="term" value="F:ATP binding"/>
    <property type="evidence" value="ECO:0007669"/>
    <property type="project" value="InterPro"/>
</dbReference>
<feature type="domain" description="Protein kinase" evidence="2">
    <location>
        <begin position="340"/>
        <end position="761"/>
    </location>
</feature>
<dbReference type="KEGG" id="vcn:VOLCADRAFT_103380"/>
<dbReference type="PROSITE" id="PS50011">
    <property type="entry name" value="PROTEIN_KINASE_DOM"/>
    <property type="match status" value="1"/>
</dbReference>
<feature type="region of interest" description="Disordered" evidence="1">
    <location>
        <begin position="693"/>
        <end position="725"/>
    </location>
</feature>
<accession>D8TLI0</accession>
<dbReference type="Proteomes" id="UP000001058">
    <property type="component" value="Unassembled WGS sequence"/>
</dbReference>
<sequence>MAEREQSRGGGQEGLEDILQQRDEGGHQNGGAPSYPEGADALDLGSAETVTVADELNLFKALINDNVSNIVISNNIKLNAEFWGNTWKVVNITRNLTVEGARVEWESFIELDFSFIQSKPSYDFFATSPSSSTVAWLEVVDRLMLCMRFEYAVPEWGAMPRSPAYPGQQNLTFNNDVFCNRAASRCFSPVLHAGDWATNGSSGYQLVWSNSIHICDGFVTQECIDEHGPYLCYALSLQPEVSNALARGHSTMNLPGLVAQRTEEQHQQSQSQQRAPPSPQQLQTAGTLDGGGGGGGGLRGPPRVGVLAGCVVAAQRRALQLYPTVPRVCLPSFVAQPQTNQPPNQQLDGSRAVVYKGSWRGLTVAIKVISHHDRHNTLEAIENELRLSLSFDHRNIVRSLSYITCTVDADGNPTLSMLSRESEAQGAAAAAAARMAAAAPGVAAAAAPKPGLHDGPGPGGAAAAAVELPSLSTLAFREGSASGRLDDFYAAMMYDGACGAGNAAQPQAPQCGTVAETWVVQEYVDRGPLSALLKQGAMRRRVVCCALDVARGLEYMHSRNVCHGDLKPGGPHCPLPPNWSIATCARIVSKLGNILLMEDPNSPWGLVAKLADFGMSRALATDSTHITTRNYGTVAYMAPEVLGSGKVGPASCIYSYGILLWELVSGRPPYQGMLPGQIIKNVLVEDLRPDCTASNNNNHNHNNHTPAATTATATTTDGGSSSCSSNPGGVPLWYLDLTHRCWDKEPGRRPSAGQEGAPPPA</sequence>
<evidence type="ECO:0000256" key="1">
    <source>
        <dbReference type="SAM" id="MobiDB-lite"/>
    </source>
</evidence>
<dbReference type="PANTHER" id="PTHR44329:SF214">
    <property type="entry name" value="PROTEIN KINASE DOMAIN-CONTAINING PROTEIN"/>
    <property type="match status" value="1"/>
</dbReference>
<feature type="compositionally biased region" description="Gly residues" evidence="1">
    <location>
        <begin position="288"/>
        <end position="299"/>
    </location>
</feature>
<dbReference type="Pfam" id="PF07714">
    <property type="entry name" value="PK_Tyr_Ser-Thr"/>
    <property type="match status" value="1"/>
</dbReference>
<protein>
    <recommendedName>
        <fullName evidence="2">Protein kinase domain-containing protein</fullName>
    </recommendedName>
</protein>
<feature type="region of interest" description="Disordered" evidence="1">
    <location>
        <begin position="260"/>
        <end position="299"/>
    </location>
</feature>
<feature type="compositionally biased region" description="Low complexity" evidence="1">
    <location>
        <begin position="267"/>
        <end position="283"/>
    </location>
</feature>
<dbReference type="Gene3D" id="3.30.200.20">
    <property type="entry name" value="Phosphorylase Kinase, domain 1"/>
    <property type="match status" value="1"/>
</dbReference>
<dbReference type="SUPFAM" id="SSF56112">
    <property type="entry name" value="Protein kinase-like (PK-like)"/>
    <property type="match status" value="1"/>
</dbReference>
<dbReference type="Pfam" id="PF00069">
    <property type="entry name" value="Pkinase"/>
    <property type="match status" value="1"/>
</dbReference>
<dbReference type="GeneID" id="9620112"/>
<dbReference type="InterPro" id="IPR001245">
    <property type="entry name" value="Ser-Thr/Tyr_kinase_cat_dom"/>
</dbReference>
<dbReference type="InParanoid" id="D8TLI0"/>
<dbReference type="PANTHER" id="PTHR44329">
    <property type="entry name" value="SERINE/THREONINE-PROTEIN KINASE TNNI3K-RELATED"/>
    <property type="match status" value="1"/>
</dbReference>
<dbReference type="GO" id="GO:0004674">
    <property type="term" value="F:protein serine/threonine kinase activity"/>
    <property type="evidence" value="ECO:0007669"/>
    <property type="project" value="TreeGrafter"/>
</dbReference>
<dbReference type="InterPro" id="IPR051681">
    <property type="entry name" value="Ser/Thr_Kinases-Pseudokinases"/>
</dbReference>
<dbReference type="Gene3D" id="1.10.510.10">
    <property type="entry name" value="Transferase(Phosphotransferase) domain 1"/>
    <property type="match status" value="1"/>
</dbReference>
<proteinExistence type="predicted"/>
<dbReference type="EMBL" id="GL378326">
    <property type="protein sequence ID" value="EFJ51739.1"/>
    <property type="molecule type" value="Genomic_DNA"/>
</dbReference>
<reference evidence="3 4" key="1">
    <citation type="journal article" date="2010" name="Science">
        <title>Genomic analysis of organismal complexity in the multicellular green alga Volvox carteri.</title>
        <authorList>
            <person name="Prochnik S.E."/>
            <person name="Umen J."/>
            <person name="Nedelcu A.M."/>
            <person name="Hallmann A."/>
            <person name="Miller S.M."/>
            <person name="Nishii I."/>
            <person name="Ferris P."/>
            <person name="Kuo A."/>
            <person name="Mitros T."/>
            <person name="Fritz-Laylin L.K."/>
            <person name="Hellsten U."/>
            <person name="Chapman J."/>
            <person name="Simakov O."/>
            <person name="Rensing S.A."/>
            <person name="Terry A."/>
            <person name="Pangilinan J."/>
            <person name="Kapitonov V."/>
            <person name="Jurka J."/>
            <person name="Salamov A."/>
            <person name="Shapiro H."/>
            <person name="Schmutz J."/>
            <person name="Grimwood J."/>
            <person name="Lindquist E."/>
            <person name="Lucas S."/>
            <person name="Grigoriev I.V."/>
            <person name="Schmitt R."/>
            <person name="Kirk D."/>
            <person name="Rokhsar D.S."/>
        </authorList>
    </citation>
    <scope>NUCLEOTIDE SEQUENCE [LARGE SCALE GENOMIC DNA]</scope>
    <source>
        <strain evidence="4">f. Nagariensis / Eve</strain>
    </source>
</reference>
<evidence type="ECO:0000313" key="4">
    <source>
        <dbReference type="Proteomes" id="UP000001058"/>
    </source>
</evidence>
<feature type="region of interest" description="Disordered" evidence="1">
    <location>
        <begin position="1"/>
        <end position="40"/>
    </location>
</feature>
<dbReference type="eggNOG" id="KOG0192">
    <property type="taxonomic scope" value="Eukaryota"/>
</dbReference>
<dbReference type="RefSeq" id="XP_002947149.1">
    <property type="nucleotide sequence ID" value="XM_002947103.1"/>
</dbReference>
<dbReference type="InterPro" id="IPR000719">
    <property type="entry name" value="Prot_kinase_dom"/>
</dbReference>
<name>D8TLI0_VOLCA</name>
<dbReference type="OrthoDB" id="549362at2759"/>
<keyword evidence="4" id="KW-1185">Reference proteome</keyword>
<dbReference type="AlphaFoldDB" id="D8TLI0"/>
<dbReference type="InterPro" id="IPR011009">
    <property type="entry name" value="Kinase-like_dom_sf"/>
</dbReference>
<organism evidence="4">
    <name type="scientific">Volvox carteri f. nagariensis</name>
    <dbReference type="NCBI Taxonomy" id="3068"/>
    <lineage>
        <taxon>Eukaryota</taxon>
        <taxon>Viridiplantae</taxon>
        <taxon>Chlorophyta</taxon>
        <taxon>core chlorophytes</taxon>
        <taxon>Chlorophyceae</taxon>
        <taxon>CS clade</taxon>
        <taxon>Chlamydomonadales</taxon>
        <taxon>Volvocaceae</taxon>
        <taxon>Volvox</taxon>
    </lineage>
</organism>
<evidence type="ECO:0000313" key="3">
    <source>
        <dbReference type="EMBL" id="EFJ51739.1"/>
    </source>
</evidence>